<evidence type="ECO:0000313" key="1">
    <source>
        <dbReference type="EMBL" id="KDE96929.1"/>
    </source>
</evidence>
<name>A0A064C8I0_9MYCO</name>
<dbReference type="STRING" id="1440774.Y900_030310"/>
<keyword evidence="2" id="KW-1185">Reference proteome</keyword>
<dbReference type="RefSeq" id="WP_036349395.1">
    <property type="nucleotide sequence ID" value="NZ_JALN02000003.1"/>
</dbReference>
<evidence type="ECO:0000313" key="2">
    <source>
        <dbReference type="Proteomes" id="UP000022835"/>
    </source>
</evidence>
<gene>
    <name evidence="1" type="ORF">Y900_030310</name>
</gene>
<reference evidence="1" key="1">
    <citation type="submission" date="2014-05" db="EMBL/GenBank/DDBJ databases">
        <title>Genome sequence of Mycobacterium aromaticivorans strain JS19b1T (= DSM 45407T).</title>
        <authorList>
            <person name="Kwak Y."/>
            <person name="Park G.-S."/>
            <person name="Li Q.X."/>
            <person name="Lee S.-E."/>
            <person name="Shin J.-H."/>
        </authorList>
    </citation>
    <scope>NUCLEOTIDE SEQUENCE [LARGE SCALE GENOMIC DNA]</scope>
    <source>
        <strain evidence="1">JS19b1</strain>
    </source>
</reference>
<dbReference type="eggNOG" id="ENOG50324NP">
    <property type="taxonomic scope" value="Bacteria"/>
</dbReference>
<dbReference type="AlphaFoldDB" id="A0A064C8I0"/>
<accession>A0A064C8I0</accession>
<protein>
    <submittedName>
        <fullName evidence="1">Uncharacterized protein</fullName>
    </submittedName>
</protein>
<organism evidence="1 2">
    <name type="scientific">Mycolicibacterium aromaticivorans JS19b1 = JCM 16368</name>
    <dbReference type="NCBI Taxonomy" id="1440774"/>
    <lineage>
        <taxon>Bacteria</taxon>
        <taxon>Bacillati</taxon>
        <taxon>Actinomycetota</taxon>
        <taxon>Actinomycetes</taxon>
        <taxon>Mycobacteriales</taxon>
        <taxon>Mycobacteriaceae</taxon>
        <taxon>Mycolicibacterium</taxon>
    </lineage>
</organism>
<proteinExistence type="predicted"/>
<dbReference type="Proteomes" id="UP000022835">
    <property type="component" value="Unassembled WGS sequence"/>
</dbReference>
<dbReference type="EMBL" id="JALN02000003">
    <property type="protein sequence ID" value="KDE96929.1"/>
    <property type="molecule type" value="Genomic_DNA"/>
</dbReference>
<comment type="caution">
    <text evidence="1">The sequence shown here is derived from an EMBL/GenBank/DDBJ whole genome shotgun (WGS) entry which is preliminary data.</text>
</comment>
<sequence length="104" mass="11404">MTMAATNRPYMFELAALVVNGQDLDGVRKAAQANGVDAADLDRAIAIVRVLQQGGEDPDDFVLHEYILDGWLQGYLPLNVQADDPTLHTWHLGQLAEAHYSGRS</sequence>